<dbReference type="EMBL" id="BPLR01019487">
    <property type="protein sequence ID" value="GIX68374.1"/>
    <property type="molecule type" value="Genomic_DNA"/>
</dbReference>
<evidence type="ECO:0000313" key="2">
    <source>
        <dbReference type="Proteomes" id="UP001054945"/>
    </source>
</evidence>
<dbReference type="Proteomes" id="UP001054945">
    <property type="component" value="Unassembled WGS sequence"/>
</dbReference>
<organism evidence="1 2">
    <name type="scientific">Caerostris extrusa</name>
    <name type="common">Bark spider</name>
    <name type="synonym">Caerostris bankana</name>
    <dbReference type="NCBI Taxonomy" id="172846"/>
    <lineage>
        <taxon>Eukaryota</taxon>
        <taxon>Metazoa</taxon>
        <taxon>Ecdysozoa</taxon>
        <taxon>Arthropoda</taxon>
        <taxon>Chelicerata</taxon>
        <taxon>Arachnida</taxon>
        <taxon>Araneae</taxon>
        <taxon>Araneomorphae</taxon>
        <taxon>Entelegynae</taxon>
        <taxon>Araneoidea</taxon>
        <taxon>Araneidae</taxon>
        <taxon>Caerostris</taxon>
    </lineage>
</organism>
<dbReference type="AlphaFoldDB" id="A0AAV4M8K5"/>
<evidence type="ECO:0000313" key="1">
    <source>
        <dbReference type="EMBL" id="GIX68374.1"/>
    </source>
</evidence>
<proteinExistence type="predicted"/>
<accession>A0AAV4M8K5</accession>
<reference evidence="1 2" key="1">
    <citation type="submission" date="2021-06" db="EMBL/GenBank/DDBJ databases">
        <title>Caerostris extrusa draft genome.</title>
        <authorList>
            <person name="Kono N."/>
            <person name="Arakawa K."/>
        </authorList>
    </citation>
    <scope>NUCLEOTIDE SEQUENCE [LARGE SCALE GENOMIC DNA]</scope>
</reference>
<sequence length="85" mass="9953">MKRAQWEWGCNQQKSFETLKNNNKSYNISYVKNKLMALSCMFYELMEVTTLSVRFGTSRRMRGTPYRIHKADGKLADVKPLLTPT</sequence>
<gene>
    <name evidence="1" type="ORF">CEXT_154711</name>
</gene>
<comment type="caution">
    <text evidence="1">The sequence shown here is derived from an EMBL/GenBank/DDBJ whole genome shotgun (WGS) entry which is preliminary data.</text>
</comment>
<protein>
    <submittedName>
        <fullName evidence="1">Uncharacterized protein</fullName>
    </submittedName>
</protein>
<keyword evidence="2" id="KW-1185">Reference proteome</keyword>
<name>A0AAV4M8K5_CAEEX</name>